<name>A0A366R5R4_9HYPO</name>
<feature type="region of interest" description="Disordered" evidence="1">
    <location>
        <begin position="1"/>
        <end position="34"/>
    </location>
</feature>
<keyword evidence="3" id="KW-1185">Reference proteome</keyword>
<dbReference type="Proteomes" id="UP000253153">
    <property type="component" value="Unassembled WGS sequence"/>
</dbReference>
<dbReference type="EMBL" id="QKXC01000198">
    <property type="protein sequence ID" value="RBR12487.1"/>
    <property type="molecule type" value="Genomic_DNA"/>
</dbReference>
<dbReference type="OrthoDB" id="10378499at2759"/>
<accession>A0A366R5R4</accession>
<dbReference type="GeneID" id="41998045"/>
<proteinExistence type="predicted"/>
<dbReference type="AlphaFoldDB" id="A0A366R5R4"/>
<evidence type="ECO:0000256" key="1">
    <source>
        <dbReference type="SAM" id="MobiDB-lite"/>
    </source>
</evidence>
<dbReference type="RefSeq" id="XP_031013177.1">
    <property type="nucleotide sequence ID" value="XM_031162749.1"/>
</dbReference>
<comment type="caution">
    <text evidence="2">The sequence shown here is derived from an EMBL/GenBank/DDBJ whole genome shotgun (WGS) entry which is preliminary data.</text>
</comment>
<evidence type="ECO:0000313" key="3">
    <source>
        <dbReference type="Proteomes" id="UP000253153"/>
    </source>
</evidence>
<sequence>MPSKTVASDVSSTKATYGSTEVPSNKQTDTSFHAPAGYYYPAGKTKREEKIRQNETLVGVGSHFTNGKISMSNFHKPLPAWNLSLTSHNLFEALC</sequence>
<gene>
    <name evidence="2" type="ORF">FIESC28_08611</name>
</gene>
<organism evidence="2 3">
    <name type="scientific">Fusarium coffeatum</name>
    <dbReference type="NCBI Taxonomy" id="231269"/>
    <lineage>
        <taxon>Eukaryota</taxon>
        <taxon>Fungi</taxon>
        <taxon>Dikarya</taxon>
        <taxon>Ascomycota</taxon>
        <taxon>Pezizomycotina</taxon>
        <taxon>Sordariomycetes</taxon>
        <taxon>Hypocreomycetidae</taxon>
        <taxon>Hypocreales</taxon>
        <taxon>Nectriaceae</taxon>
        <taxon>Fusarium</taxon>
        <taxon>Fusarium incarnatum-equiseti species complex</taxon>
    </lineage>
</organism>
<reference evidence="2 3" key="1">
    <citation type="submission" date="2018-06" db="EMBL/GenBank/DDBJ databases">
        <title>Fusarium incarnatum-equiseti species complex species 28.</title>
        <authorList>
            <person name="Gardiner D.M."/>
        </authorList>
    </citation>
    <scope>NUCLEOTIDE SEQUENCE [LARGE SCALE GENOMIC DNA]</scope>
    <source>
        <strain evidence="2 3">FIESC_28</strain>
    </source>
</reference>
<feature type="compositionally biased region" description="Polar residues" evidence="1">
    <location>
        <begin position="1"/>
        <end position="31"/>
    </location>
</feature>
<protein>
    <submittedName>
        <fullName evidence="2">Uncharacterized protein</fullName>
    </submittedName>
</protein>
<evidence type="ECO:0000313" key="2">
    <source>
        <dbReference type="EMBL" id="RBR12487.1"/>
    </source>
</evidence>